<keyword evidence="1" id="KW-0539">Nucleus</keyword>
<reference evidence="3 4" key="1">
    <citation type="submission" date="2024-09" db="EMBL/GenBank/DDBJ databases">
        <title>Itraconazole resistance in Madurella fahalii resulting from another homologue of gene encoding cytochrome P450 14-alpha sterol demethylase (CYP51).</title>
        <authorList>
            <person name="Yoshioka I."/>
            <person name="Fahal A.H."/>
            <person name="Kaneko S."/>
            <person name="Yaguchi T."/>
        </authorList>
    </citation>
    <scope>NUCLEOTIDE SEQUENCE [LARGE SCALE GENOMIC DNA]</scope>
    <source>
        <strain evidence="3 4">IFM 68171</strain>
    </source>
</reference>
<comment type="caution">
    <text evidence="3">The sequence shown here is derived from an EMBL/GenBank/DDBJ whole genome shotgun (WGS) entry which is preliminary data.</text>
</comment>
<dbReference type="Pfam" id="PF00172">
    <property type="entry name" value="Zn_clus"/>
    <property type="match status" value="1"/>
</dbReference>
<dbReference type="SUPFAM" id="SSF57701">
    <property type="entry name" value="Zn2/Cys6 DNA-binding domain"/>
    <property type="match status" value="1"/>
</dbReference>
<evidence type="ECO:0000313" key="4">
    <source>
        <dbReference type="Proteomes" id="UP001628179"/>
    </source>
</evidence>
<proteinExistence type="predicted"/>
<feature type="domain" description="Zn(2)-C6 fungal-type" evidence="2">
    <location>
        <begin position="34"/>
        <end position="64"/>
    </location>
</feature>
<dbReference type="PROSITE" id="PS00463">
    <property type="entry name" value="ZN2_CY6_FUNGAL_1"/>
    <property type="match status" value="1"/>
</dbReference>
<dbReference type="PANTHER" id="PTHR47784">
    <property type="entry name" value="STEROL UPTAKE CONTROL PROTEIN 2"/>
    <property type="match status" value="1"/>
</dbReference>
<dbReference type="RefSeq" id="XP_070918679.1">
    <property type="nucleotide sequence ID" value="XM_071062578.1"/>
</dbReference>
<dbReference type="GeneID" id="98177901"/>
<dbReference type="InterPro" id="IPR036864">
    <property type="entry name" value="Zn2-C6_fun-type_DNA-bd_sf"/>
</dbReference>
<organism evidence="3 4">
    <name type="scientific">Madurella fahalii</name>
    <dbReference type="NCBI Taxonomy" id="1157608"/>
    <lineage>
        <taxon>Eukaryota</taxon>
        <taxon>Fungi</taxon>
        <taxon>Dikarya</taxon>
        <taxon>Ascomycota</taxon>
        <taxon>Pezizomycotina</taxon>
        <taxon>Sordariomycetes</taxon>
        <taxon>Sordariomycetidae</taxon>
        <taxon>Sordariales</taxon>
        <taxon>Sordariales incertae sedis</taxon>
        <taxon>Madurella</taxon>
    </lineage>
</organism>
<evidence type="ECO:0000313" key="3">
    <source>
        <dbReference type="EMBL" id="GAB1316948.1"/>
    </source>
</evidence>
<protein>
    <submittedName>
        <fullName evidence="3">Sterol uptake control protein 2</fullName>
    </submittedName>
</protein>
<evidence type="ECO:0000256" key="1">
    <source>
        <dbReference type="ARBA" id="ARBA00023242"/>
    </source>
</evidence>
<dbReference type="InterPro" id="IPR053157">
    <property type="entry name" value="Sterol_Uptake_Regulator"/>
</dbReference>
<dbReference type="SMART" id="SM00066">
    <property type="entry name" value="GAL4"/>
    <property type="match status" value="1"/>
</dbReference>
<dbReference type="Proteomes" id="UP001628179">
    <property type="component" value="Unassembled WGS sequence"/>
</dbReference>
<keyword evidence="4" id="KW-1185">Reference proteome</keyword>
<accession>A0ABQ0GGS0</accession>
<gene>
    <name evidence="3" type="ORF">MFIFM68171_07158</name>
</gene>
<dbReference type="Gene3D" id="4.10.240.10">
    <property type="entry name" value="Zn(2)-C6 fungal-type DNA-binding domain"/>
    <property type="match status" value="1"/>
</dbReference>
<evidence type="ECO:0000259" key="2">
    <source>
        <dbReference type="PROSITE" id="PS50048"/>
    </source>
</evidence>
<name>A0ABQ0GGS0_9PEZI</name>
<dbReference type="InterPro" id="IPR001138">
    <property type="entry name" value="Zn2Cys6_DnaBD"/>
</dbReference>
<dbReference type="PANTHER" id="PTHR47784:SF9">
    <property type="entry name" value="ZN(II)2CYS6 TRANSCRIPTION FACTOR (EUROFUNG)"/>
    <property type="match status" value="1"/>
</dbReference>
<dbReference type="EMBL" id="BAAFSV010000004">
    <property type="protein sequence ID" value="GAB1316948.1"/>
    <property type="molecule type" value="Genomic_DNA"/>
</dbReference>
<sequence>MDARFLVLNMKDPGEEAGVREYHKRKHHTKDHLGCSSCKQRRIKCDKTRPTCLRCIRAQRNCQYRATVRRQQLSDGSSTAIAGLVPASSCATTIVESILGPLVKAQGLPNASRNATPVNILLSHITSAQGSGVFGPMIPLDPSIWDLSCRHPHLLAALLAVSSCHLNYHTVDASAHRAAEYTFASTALALFRPALLQELNSQTGSDALLLTSMTLNMLAFAAVNEDSDQFASWVFSDDKNRLSWLGLQLGLKPLLLATKPFRNQSLLQPMFAASDDEYKTFSTDTASLGRLPEGWTELISSGLDCCRVDGEQCSGKRNATCGRALVEPVRALADTKRLRPSAENMFRYVQFVGKMEPEFLRLLYERDERTLWIFGYWLGLVGRLGMWWSDKRVQRDRAAIKTFLMEVKGVCERDGPQGVMWRQRMEEYCTVGYADVDEQNLHLEAYM</sequence>
<dbReference type="PROSITE" id="PS50048">
    <property type="entry name" value="ZN2_CY6_FUNGAL_2"/>
    <property type="match status" value="1"/>
</dbReference>
<dbReference type="CDD" id="cd00067">
    <property type="entry name" value="GAL4"/>
    <property type="match status" value="1"/>
</dbReference>